<dbReference type="RefSeq" id="WP_144088776.1">
    <property type="nucleotide sequence ID" value="NZ_VMHE01000011.1"/>
</dbReference>
<keyword evidence="5 8" id="KW-0067">ATP-binding</keyword>
<dbReference type="EMBL" id="VMHE01000011">
    <property type="protein sequence ID" value="TSJ65219.1"/>
    <property type="molecule type" value="Genomic_DNA"/>
</dbReference>
<dbReference type="GO" id="GO:0042626">
    <property type="term" value="F:ATPase-coupled transmembrane transporter activity"/>
    <property type="evidence" value="ECO:0007669"/>
    <property type="project" value="TreeGrafter"/>
</dbReference>
<comment type="similarity">
    <text evidence="8">Belongs to the ABC transporter superfamily. Energy-coupling factor EcfA family.</text>
</comment>
<dbReference type="SMART" id="SM00382">
    <property type="entry name" value="AAA"/>
    <property type="match status" value="1"/>
</dbReference>
<evidence type="ECO:0000256" key="6">
    <source>
        <dbReference type="ARBA" id="ARBA00022967"/>
    </source>
</evidence>
<comment type="subcellular location">
    <subcellularLocation>
        <location evidence="1 8">Cell membrane</location>
        <topology evidence="1 8">Peripheral membrane protein</topology>
    </subcellularLocation>
</comment>
<dbReference type="CDD" id="cd03225">
    <property type="entry name" value="ABC_cobalt_CbiO_domain1"/>
    <property type="match status" value="1"/>
</dbReference>
<evidence type="ECO:0000259" key="9">
    <source>
        <dbReference type="PROSITE" id="PS50893"/>
    </source>
</evidence>
<dbReference type="PANTHER" id="PTHR43553:SF27">
    <property type="entry name" value="ENERGY-COUPLING FACTOR TRANSPORTER ATP-BINDING PROTEIN ECFA2"/>
    <property type="match status" value="1"/>
</dbReference>
<dbReference type="Proteomes" id="UP000316425">
    <property type="component" value="Unassembled WGS sequence"/>
</dbReference>
<evidence type="ECO:0000256" key="7">
    <source>
        <dbReference type="ARBA" id="ARBA00023136"/>
    </source>
</evidence>
<keyword evidence="4 8" id="KW-0547">Nucleotide-binding</keyword>
<dbReference type="GO" id="GO:0005524">
    <property type="term" value="F:ATP binding"/>
    <property type="evidence" value="ECO:0007669"/>
    <property type="project" value="UniProtKB-UniRule"/>
</dbReference>
<dbReference type="PROSITE" id="PS00211">
    <property type="entry name" value="ABC_TRANSPORTER_1"/>
    <property type="match status" value="1"/>
</dbReference>
<evidence type="ECO:0000256" key="2">
    <source>
        <dbReference type="ARBA" id="ARBA00022448"/>
    </source>
</evidence>
<sequence>MEIVFENVDFTYQPNSPFSHQALKNISLRIKHGDYAAFIGHTGSGKSTLLQHLNGILRPTSGTVRIGDFELTTKKNNAIKSLRRKVGVVFQYPEHQLFEETVERDILFGPKNFGMDMEEAKHKLPVILEEVGLPTDVLQRSPFELSGGQMRRVAIAGVLITDPNVLILDEPTAGLDPRGRKQIMSLIDSLHKKKRMTIILVTHHMEDVLRHANQAFVLSEGELVMQGEPVEVFQEEERLQDIGLGIPEELQLINQLQQALGLPITYHHQSPSELGKDIAQALHAGGNR</sequence>
<keyword evidence="2 8" id="KW-0813">Transport</keyword>
<accession>A0A556PLH0</accession>
<evidence type="ECO:0000256" key="5">
    <source>
        <dbReference type="ARBA" id="ARBA00022840"/>
    </source>
</evidence>
<dbReference type="InterPro" id="IPR050095">
    <property type="entry name" value="ECF_ABC_transporter_ATP-bd"/>
</dbReference>
<keyword evidence="7 8" id="KW-0472">Membrane</keyword>
<evidence type="ECO:0000256" key="1">
    <source>
        <dbReference type="ARBA" id="ARBA00004202"/>
    </source>
</evidence>
<dbReference type="NCBIfam" id="TIGR04521">
    <property type="entry name" value="ECF_ATPase_2"/>
    <property type="match status" value="1"/>
</dbReference>
<dbReference type="Pfam" id="PF00005">
    <property type="entry name" value="ABC_tran"/>
    <property type="match status" value="1"/>
</dbReference>
<dbReference type="FunFam" id="3.40.50.300:FF:000224">
    <property type="entry name" value="Energy-coupling factor transporter ATP-binding protein EcfA"/>
    <property type="match status" value="1"/>
</dbReference>
<evidence type="ECO:0000256" key="3">
    <source>
        <dbReference type="ARBA" id="ARBA00022475"/>
    </source>
</evidence>
<dbReference type="AlphaFoldDB" id="A0A556PLH0"/>
<proteinExistence type="inferred from homology"/>
<dbReference type="InterPro" id="IPR017871">
    <property type="entry name" value="ABC_transporter-like_CS"/>
</dbReference>
<dbReference type="GO" id="GO:0015087">
    <property type="term" value="F:cobalt ion transmembrane transporter activity"/>
    <property type="evidence" value="ECO:0007669"/>
    <property type="project" value="UniProtKB-ARBA"/>
</dbReference>
<keyword evidence="6" id="KW-1278">Translocase</keyword>
<dbReference type="InterPro" id="IPR027417">
    <property type="entry name" value="P-loop_NTPase"/>
</dbReference>
<dbReference type="InterPro" id="IPR030946">
    <property type="entry name" value="EcfA2"/>
</dbReference>
<comment type="subunit">
    <text evidence="8">Forms a stable energy-coupling factor (ECF) transporter complex composed of 2 membrane-embedded substrate-binding proteins (S component), 2 ATP-binding proteins (A component) and 2 transmembrane proteins (T component).</text>
</comment>
<dbReference type="SUPFAM" id="SSF52540">
    <property type="entry name" value="P-loop containing nucleoside triphosphate hydrolases"/>
    <property type="match status" value="1"/>
</dbReference>
<keyword evidence="3 8" id="KW-1003">Cell membrane</keyword>
<dbReference type="EC" id="7.-.-.-" evidence="8"/>
<dbReference type="GO" id="GO:0043190">
    <property type="term" value="C:ATP-binding cassette (ABC) transporter complex"/>
    <property type="evidence" value="ECO:0007669"/>
    <property type="project" value="TreeGrafter"/>
</dbReference>
<evidence type="ECO:0000313" key="11">
    <source>
        <dbReference type="Proteomes" id="UP000316425"/>
    </source>
</evidence>
<dbReference type="InterPro" id="IPR003593">
    <property type="entry name" value="AAA+_ATPase"/>
</dbReference>
<organism evidence="10 11">
    <name type="scientific">Allobacillus salarius</name>
    <dbReference type="NCBI Taxonomy" id="1955272"/>
    <lineage>
        <taxon>Bacteria</taxon>
        <taxon>Bacillati</taxon>
        <taxon>Bacillota</taxon>
        <taxon>Bacilli</taxon>
        <taxon>Bacillales</taxon>
        <taxon>Bacillaceae</taxon>
        <taxon>Allobacillus</taxon>
    </lineage>
</organism>
<comment type="function">
    <text evidence="8">ATP-binding (A) component of a common energy-coupling factor (ECF) ABC-transporter complex.</text>
</comment>
<keyword evidence="11" id="KW-1185">Reference proteome</keyword>
<dbReference type="PROSITE" id="PS50893">
    <property type="entry name" value="ABC_TRANSPORTER_2"/>
    <property type="match status" value="1"/>
</dbReference>
<evidence type="ECO:0000256" key="4">
    <source>
        <dbReference type="ARBA" id="ARBA00022741"/>
    </source>
</evidence>
<reference evidence="10 11" key="1">
    <citation type="submission" date="2019-07" db="EMBL/GenBank/DDBJ databases">
        <title>Allobacillus sp. nov. SKP isolated from shrimp paste of Euphausiacea.</title>
        <authorList>
            <person name="Kanchanasin P."/>
            <person name="Tanasupawat S."/>
            <person name="Shi W."/>
            <person name="Wu L."/>
            <person name="Ma J."/>
        </authorList>
    </citation>
    <scope>NUCLEOTIDE SEQUENCE [LARGE SCALE GENOMIC DNA]</scope>
    <source>
        <strain evidence="10 11">SKP4-8</strain>
    </source>
</reference>
<name>A0A556PLH0_9BACI</name>
<gene>
    <name evidence="10" type="ORF">FPQ13_07765</name>
</gene>
<evidence type="ECO:0000256" key="8">
    <source>
        <dbReference type="RuleBase" id="RU365104"/>
    </source>
</evidence>
<dbReference type="Gene3D" id="3.40.50.300">
    <property type="entry name" value="P-loop containing nucleotide triphosphate hydrolases"/>
    <property type="match status" value="1"/>
</dbReference>
<dbReference type="InterPro" id="IPR015856">
    <property type="entry name" value="ABC_transpr_CbiO/EcfA_su"/>
</dbReference>
<dbReference type="GO" id="GO:0016887">
    <property type="term" value="F:ATP hydrolysis activity"/>
    <property type="evidence" value="ECO:0007669"/>
    <property type="project" value="InterPro"/>
</dbReference>
<feature type="domain" description="ABC transporter" evidence="9">
    <location>
        <begin position="3"/>
        <end position="245"/>
    </location>
</feature>
<comment type="caution">
    <text evidence="10">The sequence shown here is derived from an EMBL/GenBank/DDBJ whole genome shotgun (WGS) entry which is preliminary data.</text>
</comment>
<protein>
    <recommendedName>
        <fullName evidence="8">Energy-coupling factor transporter ATP-binding protein EcfA2</fullName>
        <ecNumber evidence="8">7.-.-.-</ecNumber>
    </recommendedName>
</protein>
<evidence type="ECO:0000313" key="10">
    <source>
        <dbReference type="EMBL" id="TSJ65219.1"/>
    </source>
</evidence>
<dbReference type="OrthoDB" id="9784332at2"/>
<dbReference type="InterPro" id="IPR003439">
    <property type="entry name" value="ABC_transporter-like_ATP-bd"/>
</dbReference>
<dbReference type="PANTHER" id="PTHR43553">
    <property type="entry name" value="HEAVY METAL TRANSPORTER"/>
    <property type="match status" value="1"/>
</dbReference>